<evidence type="ECO:0000256" key="1">
    <source>
        <dbReference type="ARBA" id="ARBA00022722"/>
    </source>
</evidence>
<proteinExistence type="predicted"/>
<evidence type="ECO:0000256" key="3">
    <source>
        <dbReference type="SAM" id="MobiDB-lite"/>
    </source>
</evidence>
<dbReference type="PANTHER" id="PTHR33607">
    <property type="entry name" value="ENDONUCLEASE-1"/>
    <property type="match status" value="1"/>
</dbReference>
<comment type="caution">
    <text evidence="4">The sequence shown here is derived from an EMBL/GenBank/DDBJ whole genome shotgun (WGS) entry which is preliminary data.</text>
</comment>
<evidence type="ECO:0000313" key="4">
    <source>
        <dbReference type="EMBL" id="RVU46994.1"/>
    </source>
</evidence>
<evidence type="ECO:0008006" key="6">
    <source>
        <dbReference type="Google" id="ProtNLM"/>
    </source>
</evidence>
<keyword evidence="1" id="KW-0540">Nuclease</keyword>
<sequence>MRHLSPLSTLTLLFALLIACSDAPDSAHDAGLVDIGDTTDLDADDPDADADVPDADVDDLDADADDLDADADDLDADTEEPDADVDDLDADTEEPDADVEEPDADVEEPDADVEEPDGWSCHPDAPLDLVRYTHLEGASDQALKDGLFQLVDGHTSYSYSDARDYMYAVVDGIDTQADGFIHCPYTGRLATPDGSRTPDNFNTEHSWPRSNGAQSPPPESDIHHLFPTWMPSNSARASHEFGNTNCTSDCSWQDGGSKLGTGTDGRSPVFEVRLENRGDIARAHFYFSVRYGLSIPAQEEVVLRQWHCEDPPDDWERLRNDRVEVVQDNRNPFIDRPDFVDHITDF</sequence>
<accession>A0ABY0CW01</accession>
<dbReference type="InterPro" id="IPR044925">
    <property type="entry name" value="His-Me_finger_sf"/>
</dbReference>
<feature type="region of interest" description="Disordered" evidence="3">
    <location>
        <begin position="191"/>
        <end position="219"/>
    </location>
</feature>
<dbReference type="Proteomes" id="UP000282926">
    <property type="component" value="Unassembled WGS sequence"/>
</dbReference>
<evidence type="ECO:0000313" key="5">
    <source>
        <dbReference type="Proteomes" id="UP000282926"/>
    </source>
</evidence>
<name>A0ABY0CW01_9DELT</name>
<dbReference type="SUPFAM" id="SSF54060">
    <property type="entry name" value="His-Me finger endonucleases"/>
    <property type="match status" value="1"/>
</dbReference>
<dbReference type="Pfam" id="PF04231">
    <property type="entry name" value="Endonuclease_1"/>
    <property type="match status" value="1"/>
</dbReference>
<organism evidence="4 5">
    <name type="scientific">Lujinxingia sediminis</name>
    <dbReference type="NCBI Taxonomy" id="2480984"/>
    <lineage>
        <taxon>Bacteria</taxon>
        <taxon>Deltaproteobacteria</taxon>
        <taxon>Bradymonadales</taxon>
        <taxon>Lujinxingiaceae</taxon>
        <taxon>Lujinxingia</taxon>
    </lineage>
</organism>
<feature type="region of interest" description="Disordered" evidence="3">
    <location>
        <begin position="37"/>
        <end position="120"/>
    </location>
</feature>
<reference evidence="4 5" key="1">
    <citation type="submission" date="2019-01" db="EMBL/GenBank/DDBJ databases">
        <title>Lujinxingia litoralis gen. nov., sp. nov. and Lujinxingia sediminis gen. nov., sp. nov., new members in the order Bradymonadales, isolated from coastal sediment.</title>
        <authorList>
            <person name="Li C.-M."/>
        </authorList>
    </citation>
    <scope>NUCLEOTIDE SEQUENCE [LARGE SCALE GENOMIC DNA]</scope>
    <source>
        <strain evidence="4 5">SEH01</strain>
    </source>
</reference>
<protein>
    <recommendedName>
        <fullName evidence="6">Endonuclease I</fullName>
    </recommendedName>
</protein>
<keyword evidence="5" id="KW-1185">Reference proteome</keyword>
<dbReference type="RefSeq" id="WP_127779852.1">
    <property type="nucleotide sequence ID" value="NZ_SADD01000002.1"/>
</dbReference>
<feature type="compositionally biased region" description="Polar residues" evidence="3">
    <location>
        <begin position="197"/>
        <end position="214"/>
    </location>
</feature>
<dbReference type="PROSITE" id="PS51257">
    <property type="entry name" value="PROKAR_LIPOPROTEIN"/>
    <property type="match status" value="1"/>
</dbReference>
<evidence type="ECO:0000256" key="2">
    <source>
        <dbReference type="ARBA" id="ARBA00022801"/>
    </source>
</evidence>
<feature type="compositionally biased region" description="Acidic residues" evidence="3">
    <location>
        <begin position="37"/>
        <end position="117"/>
    </location>
</feature>
<dbReference type="PANTHER" id="PTHR33607:SF2">
    <property type="entry name" value="ENDONUCLEASE-1"/>
    <property type="match status" value="1"/>
</dbReference>
<dbReference type="InterPro" id="IPR007346">
    <property type="entry name" value="Endonuclease-I"/>
</dbReference>
<gene>
    <name evidence="4" type="ORF">EA187_07615</name>
</gene>
<dbReference type="EMBL" id="SADD01000002">
    <property type="protein sequence ID" value="RVU46994.1"/>
    <property type="molecule type" value="Genomic_DNA"/>
</dbReference>
<keyword evidence="2" id="KW-0378">Hydrolase</keyword>